<keyword evidence="3" id="KW-0436">Ligase</keyword>
<gene>
    <name evidence="3" type="primary">cfiA_23</name>
    <name evidence="3" type="ORF">SDC9_179354</name>
</gene>
<dbReference type="AlphaFoldDB" id="A0A645H1K5"/>
<evidence type="ECO:0000313" key="3">
    <source>
        <dbReference type="EMBL" id="MPN31879.1"/>
    </source>
</evidence>
<organism evidence="3">
    <name type="scientific">bioreactor metagenome</name>
    <dbReference type="NCBI Taxonomy" id="1076179"/>
    <lineage>
        <taxon>unclassified sequences</taxon>
        <taxon>metagenomes</taxon>
        <taxon>ecological metagenomes</taxon>
    </lineage>
</organism>
<protein>
    <submittedName>
        <fullName evidence="3">2-oxoglutarate carboxylase large subunit</fullName>
        <ecNumber evidence="3">6.4.1.7</ecNumber>
    </submittedName>
</protein>
<dbReference type="PANTHER" id="PTHR45266:SF3">
    <property type="entry name" value="OXALOACETATE DECARBOXYLASE ALPHA CHAIN"/>
    <property type="match status" value="1"/>
</dbReference>
<feature type="domain" description="Lipoyl-binding" evidence="2">
    <location>
        <begin position="8"/>
        <end position="89"/>
    </location>
</feature>
<dbReference type="InterPro" id="IPR000089">
    <property type="entry name" value="Biotin_lipoyl"/>
</dbReference>
<proteinExistence type="predicted"/>
<dbReference type="FunFam" id="2.40.50.100:FF:000003">
    <property type="entry name" value="Acetyl-CoA carboxylase biotin carboxyl carrier protein"/>
    <property type="match status" value="1"/>
</dbReference>
<dbReference type="PANTHER" id="PTHR45266">
    <property type="entry name" value="OXALOACETATE DECARBOXYLASE ALPHA CHAIN"/>
    <property type="match status" value="1"/>
</dbReference>
<keyword evidence="1" id="KW-0092">Biotin</keyword>
<dbReference type="InterPro" id="IPR011053">
    <property type="entry name" value="Single_hybrid_motif"/>
</dbReference>
<dbReference type="Pfam" id="PF00364">
    <property type="entry name" value="Biotin_lipoyl"/>
    <property type="match status" value="1"/>
</dbReference>
<dbReference type="Gene3D" id="2.40.50.100">
    <property type="match status" value="1"/>
</dbReference>
<accession>A0A645H1K5</accession>
<dbReference type="GO" id="GO:0034029">
    <property type="term" value="F:2-oxoglutarate carboxylase activity"/>
    <property type="evidence" value="ECO:0007669"/>
    <property type="project" value="UniProtKB-EC"/>
</dbReference>
<comment type="caution">
    <text evidence="3">The sequence shown here is derived from an EMBL/GenBank/DDBJ whole genome shotgun (WGS) entry which is preliminary data.</text>
</comment>
<name>A0A645H1K5_9ZZZZ</name>
<dbReference type="InterPro" id="IPR050709">
    <property type="entry name" value="Biotin_Carboxyl_Carrier/Decarb"/>
</dbReference>
<evidence type="ECO:0000256" key="1">
    <source>
        <dbReference type="ARBA" id="ARBA00023267"/>
    </source>
</evidence>
<dbReference type="EMBL" id="VSSQ01083600">
    <property type="protein sequence ID" value="MPN31879.1"/>
    <property type="molecule type" value="Genomic_DNA"/>
</dbReference>
<dbReference type="PROSITE" id="PS50968">
    <property type="entry name" value="BIOTINYL_LIPOYL"/>
    <property type="match status" value="1"/>
</dbReference>
<dbReference type="CDD" id="cd06850">
    <property type="entry name" value="biotinyl_domain"/>
    <property type="match status" value="1"/>
</dbReference>
<dbReference type="EC" id="6.4.1.7" evidence="3"/>
<evidence type="ECO:0000259" key="2">
    <source>
        <dbReference type="PROSITE" id="PS50968"/>
    </source>
</evidence>
<sequence length="89" mass="8643">MAAPAPAPAAAPAPAVPAGAGSITAPMPGKVLKILVAQGAAVTAGQLVIILEAMKMENEIFTTVAGSVSQICCKEGDTVSTGDTLLVVA</sequence>
<reference evidence="3" key="1">
    <citation type="submission" date="2019-08" db="EMBL/GenBank/DDBJ databases">
        <authorList>
            <person name="Kucharzyk K."/>
            <person name="Murdoch R.W."/>
            <person name="Higgins S."/>
            <person name="Loffler F."/>
        </authorList>
    </citation>
    <scope>NUCLEOTIDE SEQUENCE</scope>
</reference>
<dbReference type="SUPFAM" id="SSF51230">
    <property type="entry name" value="Single hybrid motif"/>
    <property type="match status" value="1"/>
</dbReference>